<dbReference type="SUPFAM" id="SSF48452">
    <property type="entry name" value="TPR-like"/>
    <property type="match status" value="1"/>
</dbReference>
<dbReference type="InterPro" id="IPR033985">
    <property type="entry name" value="SusD-like_N"/>
</dbReference>
<feature type="domain" description="RagB/SusD" evidence="5">
    <location>
        <begin position="374"/>
        <end position="564"/>
    </location>
</feature>
<dbReference type="Gene3D" id="1.25.40.390">
    <property type="match status" value="1"/>
</dbReference>
<evidence type="ECO:0000256" key="3">
    <source>
        <dbReference type="ARBA" id="ARBA00023136"/>
    </source>
</evidence>
<comment type="subcellular location">
    <subcellularLocation>
        <location evidence="1">Cell outer membrane</location>
    </subcellularLocation>
</comment>
<evidence type="ECO:0000256" key="2">
    <source>
        <dbReference type="ARBA" id="ARBA00022729"/>
    </source>
</evidence>
<reference evidence="7" key="1">
    <citation type="submission" date="2019-03" db="EMBL/GenBank/DDBJ databases">
        <title>Single cell metagenomics reveals metabolic interactions within the superorganism composed of flagellate Streblomastix strix and complex community of Bacteroidetes bacteria on its surface.</title>
        <authorList>
            <person name="Treitli S.C."/>
            <person name="Kolisko M."/>
            <person name="Husnik F."/>
            <person name="Keeling P."/>
            <person name="Hampl V."/>
        </authorList>
    </citation>
    <scope>NUCLEOTIDE SEQUENCE</scope>
    <source>
        <strain evidence="7">STM</strain>
    </source>
</reference>
<evidence type="ECO:0000259" key="6">
    <source>
        <dbReference type="Pfam" id="PF14322"/>
    </source>
</evidence>
<dbReference type="PROSITE" id="PS51257">
    <property type="entry name" value="PROKAR_LIPOPROTEIN"/>
    <property type="match status" value="1"/>
</dbReference>
<dbReference type="CDD" id="cd08977">
    <property type="entry name" value="SusD"/>
    <property type="match status" value="1"/>
</dbReference>
<dbReference type="EMBL" id="SNRY01000135">
    <property type="protein sequence ID" value="KAA6346301.1"/>
    <property type="molecule type" value="Genomic_DNA"/>
</dbReference>
<evidence type="ECO:0000313" key="7">
    <source>
        <dbReference type="EMBL" id="KAA6346301.1"/>
    </source>
</evidence>
<evidence type="ECO:0000256" key="4">
    <source>
        <dbReference type="ARBA" id="ARBA00023237"/>
    </source>
</evidence>
<gene>
    <name evidence="7" type="ORF">EZS27_006179</name>
</gene>
<keyword evidence="2" id="KW-0732">Signal</keyword>
<dbReference type="Pfam" id="PF07980">
    <property type="entry name" value="SusD_RagB"/>
    <property type="match status" value="1"/>
</dbReference>
<organism evidence="7">
    <name type="scientific">termite gut metagenome</name>
    <dbReference type="NCBI Taxonomy" id="433724"/>
    <lineage>
        <taxon>unclassified sequences</taxon>
        <taxon>metagenomes</taxon>
        <taxon>organismal metagenomes</taxon>
    </lineage>
</organism>
<dbReference type="GO" id="GO:0009279">
    <property type="term" value="C:cell outer membrane"/>
    <property type="evidence" value="ECO:0007669"/>
    <property type="project" value="UniProtKB-SubCell"/>
</dbReference>
<dbReference type="AlphaFoldDB" id="A0A5J4SLM4"/>
<dbReference type="Pfam" id="PF14322">
    <property type="entry name" value="SusD-like_3"/>
    <property type="match status" value="1"/>
</dbReference>
<comment type="caution">
    <text evidence="7">The sequence shown here is derived from an EMBL/GenBank/DDBJ whole genome shotgun (WGS) entry which is preliminary data.</text>
</comment>
<proteinExistence type="predicted"/>
<keyword evidence="4" id="KW-0998">Cell outer membrane</keyword>
<evidence type="ECO:0000259" key="5">
    <source>
        <dbReference type="Pfam" id="PF07980"/>
    </source>
</evidence>
<evidence type="ECO:0000256" key="1">
    <source>
        <dbReference type="ARBA" id="ARBA00004442"/>
    </source>
</evidence>
<protein>
    <submittedName>
        <fullName evidence="7">RagB/SusD family nutrient uptake outer membrane protein</fullName>
    </submittedName>
</protein>
<feature type="domain" description="SusD-like N-terminal" evidence="6">
    <location>
        <begin position="41"/>
        <end position="232"/>
    </location>
</feature>
<accession>A0A5J4SLM4</accession>
<dbReference type="InterPro" id="IPR012944">
    <property type="entry name" value="SusD_RagB_dom"/>
</dbReference>
<sequence>MKKIFLSVALFALLGTAFYSCSEDPETQDTPNELGTPNEQDPPIEVKTATEAQALVNSAYSIIQRLSSFMSVIGDLPTDIGVATGNDESADAIVASFNDVKPDNEDPVLLFSRLYTSIGSANIAIDRIDASAVTEQLTQANKDLYIARAKFIRGYDYFRLVKIYGEVPLVLKSGTSVTTRSSVDDVYNQIVKDLTEAAAVLPTFGEIKGARENKKSVPTKGAAYTVLADVYLTWAQHPLTQSDVATIAGTKNDPLKAPADAQKLLEAAHYANEVIKSGDYVLLDNFNNIWGTANENNGEVIFSINHDGDGIDLIGNHQTHCGFTFPKFPRKDPHLGFADITLENRFKENDSRKLFSYVSELEYTDGTVDTLTWPVSVVRPGKWINRVADGTYRATDIQPNTIDHIDYRYAEVLLIKAEAEFLLGNNEEALNLVNQIRKRAFGGSYEADGKLGTLTEEDLKKEWDYEFVFEQKRWFYLTRWKELLSTIQEVVPTFTYYSDVYATAESIKAAFPGVADAVNASFFANLHRQVRGKINNLNGKYYRFPIPKGPAGEDLGITPQNPGY</sequence>
<dbReference type="InterPro" id="IPR011990">
    <property type="entry name" value="TPR-like_helical_dom_sf"/>
</dbReference>
<name>A0A5J4SLM4_9ZZZZ</name>
<keyword evidence="3" id="KW-0472">Membrane</keyword>